<dbReference type="STRING" id="703135.A0A2A9NXG4"/>
<dbReference type="Proteomes" id="UP000242287">
    <property type="component" value="Unassembled WGS sequence"/>
</dbReference>
<evidence type="ECO:0000256" key="1">
    <source>
        <dbReference type="ARBA" id="ARBA00004555"/>
    </source>
</evidence>
<dbReference type="AlphaFoldDB" id="A0A2A9NXG4"/>
<accession>A0A2A9NXG4</accession>
<keyword evidence="2" id="KW-0813">Transport</keyword>
<dbReference type="Pfam" id="PF23274">
    <property type="entry name" value="DUF7077"/>
    <property type="match status" value="1"/>
</dbReference>
<keyword evidence="8" id="KW-1185">Reference proteome</keyword>
<dbReference type="EMBL" id="KZ301979">
    <property type="protein sequence ID" value="PFH52452.1"/>
    <property type="molecule type" value="Genomic_DNA"/>
</dbReference>
<dbReference type="InterPro" id="IPR022233">
    <property type="entry name" value="TRAPPC10/Trs130_C"/>
</dbReference>
<feature type="domain" description="TRAPPC10/Trs130 C-terminal" evidence="4">
    <location>
        <begin position="1027"/>
        <end position="1165"/>
    </location>
</feature>
<dbReference type="Pfam" id="PF12584">
    <property type="entry name" value="TRAPPC10"/>
    <property type="match status" value="1"/>
</dbReference>
<protein>
    <recommendedName>
        <fullName evidence="9">Trafficking protein particle complex subunit 10</fullName>
    </recommendedName>
</protein>
<proteinExistence type="predicted"/>
<keyword evidence="3" id="KW-0333">Golgi apparatus</keyword>
<evidence type="ECO:0000313" key="7">
    <source>
        <dbReference type="EMBL" id="PFH52452.1"/>
    </source>
</evidence>
<dbReference type="InterPro" id="IPR055505">
    <property type="entry name" value="DUF7077"/>
</dbReference>
<evidence type="ECO:0008006" key="9">
    <source>
        <dbReference type="Google" id="ProtNLM"/>
    </source>
</evidence>
<sequence length="1180" mass="132519">MTDDHQVLVTYAAPPAFLASASWKQIQYSLLDQLPLRNIHWKSVAHSSLKTIQELSFTLVQLESVRDELASQIPATLLEKPLLNIYVVTCDDMDIEAYRHVHKRQIKDWLNIVTARKHQEWLLLHLVKPDARAPGGKLFQLKGSVLEKMKGDFNTDKRDRCLQLTWAPGSEGNAATWGELLNKIKDGIVHAFDCAISQREEEVKRSESQRQMPGWNFCTFFILKESLSNSFEGMNLFEEALQHYNELEQLFAHVLKEKNLSWFGSLITPEPTDDSSALLSMRRKPYRDLILANSISVFDLRIYLLARRCELLSKLCRITEAAREIFTFLLDFSKQLRLVETSLPKFFIESWIYSSALNAVEQCDEWSSTYKLEESPTCFAAKGELLELAQNQLNVIGVRVNHLPPVAPFKPNSARQDIQSKSQDQISNTDIQQAIENKEFFFDLYIRITNRAIEMYAKAKRRKFALRLHESLAALDVHRGHFTSALGTYSSLPAHYAPHMWSSLESFSLSRALDIHDGLQKEKNVEWIHILLAFLKTFVECPETDFLLHKGDRLEYISRLVSTLNGVASELETAHPDHPAISIKTTNEARLAETMDGYYLDATIYNRLPCTVPIDGISAYASGRDPEAITFSANVCEVVPGKSTVTLFCPAARSGTYILDSCHINLARLKLYWSCKNKVCKVGRHVQSKTTLIYVPADTLALDVQLREPDRIRVGSSPSLLVNVSTGRNDISEITLRLSATGVHFQYSDATTVEGLLLISFTMVIQIFRMILVGEAPPQVIDGGVTYSNLQSNTLTVLKLPYTENSAFHVLKVLVDLSYTTTSEPDTVRSLHTTRVVNTSLPISVNVQDYFREKSLFSKFTVSTATHQHVRIASVRLEAPESASDLKITSASISCGLMTVRPSQPLHFLFRLDSDNGSVREPLVLVVQFRMLREEVEDIIANTVVNVLKEAESVPGNHDSVNMIDQLIAALEKDANWVELYELTGELIVPGGNNKEEDKALQKVKKVLATRKHPSEPEGSWREMRIPVDIPQMEIIASTCISLKTDPDKPGLYAGQPVPACVSIHTSFHWGSNQDEDPQYRLRFDVEESIKDWLISGRKRGDFVAKDGETQEIPLTLIALHHGELALPKVVVTALPVTTETSMGRQIIPSTDTNQVHGAQKVLVLPRGGKTTFVVGMGAG</sequence>
<dbReference type="GO" id="GO:1990071">
    <property type="term" value="C:TRAPPII protein complex"/>
    <property type="evidence" value="ECO:0007669"/>
    <property type="project" value="InterPro"/>
</dbReference>
<evidence type="ECO:0000259" key="5">
    <source>
        <dbReference type="Pfam" id="PF23036"/>
    </source>
</evidence>
<evidence type="ECO:0000256" key="3">
    <source>
        <dbReference type="ARBA" id="ARBA00023034"/>
    </source>
</evidence>
<dbReference type="PANTHER" id="PTHR13251">
    <property type="entry name" value="EPILEPSY HOLOPROSENCEPHALY CANDIDATE 1/TMEM1"/>
    <property type="match status" value="1"/>
</dbReference>
<evidence type="ECO:0000256" key="2">
    <source>
        <dbReference type="ARBA" id="ARBA00022448"/>
    </source>
</evidence>
<evidence type="ECO:0000259" key="6">
    <source>
        <dbReference type="Pfam" id="PF23274"/>
    </source>
</evidence>
<dbReference type="InterPro" id="IPR045126">
    <property type="entry name" value="TRAPPC10/Trs130"/>
</dbReference>
<name>A0A2A9NXG4_9AGAR</name>
<reference evidence="7 8" key="1">
    <citation type="submission" date="2014-02" db="EMBL/GenBank/DDBJ databases">
        <title>Transposable element dynamics among asymbiotic and ectomycorrhizal Amanita fungi.</title>
        <authorList>
            <consortium name="DOE Joint Genome Institute"/>
            <person name="Hess J."/>
            <person name="Skrede I."/>
            <person name="Wolfe B."/>
            <person name="LaButti K."/>
            <person name="Ohm R.A."/>
            <person name="Grigoriev I.V."/>
            <person name="Pringle A."/>
        </authorList>
    </citation>
    <scope>NUCLEOTIDE SEQUENCE [LARGE SCALE GENOMIC DNA]</scope>
    <source>
        <strain evidence="7 8">SKay4041</strain>
    </source>
</reference>
<feature type="domain" description="DUF7077" evidence="6">
    <location>
        <begin position="701"/>
        <end position="827"/>
    </location>
</feature>
<dbReference type="PANTHER" id="PTHR13251:SF3">
    <property type="entry name" value="TRAFFICKING PROTEIN PARTICLE COMPLEX SUBUNIT 10"/>
    <property type="match status" value="1"/>
</dbReference>
<evidence type="ECO:0000259" key="4">
    <source>
        <dbReference type="Pfam" id="PF12584"/>
    </source>
</evidence>
<comment type="subcellular location">
    <subcellularLocation>
        <location evidence="1">Golgi apparatus</location>
    </subcellularLocation>
</comment>
<dbReference type="GO" id="GO:0005829">
    <property type="term" value="C:cytosol"/>
    <property type="evidence" value="ECO:0007669"/>
    <property type="project" value="GOC"/>
</dbReference>
<dbReference type="OrthoDB" id="10256906at2759"/>
<dbReference type="InterPro" id="IPR056913">
    <property type="entry name" value="TRAPPC10/Trs130_N"/>
</dbReference>
<gene>
    <name evidence="7" type="ORF">AMATHDRAFT_74243</name>
</gene>
<dbReference type="GO" id="GO:0034498">
    <property type="term" value="P:early endosome to Golgi transport"/>
    <property type="evidence" value="ECO:0007669"/>
    <property type="project" value="TreeGrafter"/>
</dbReference>
<dbReference type="Pfam" id="PF23036">
    <property type="entry name" value="TRAPPC10_1st"/>
    <property type="match status" value="1"/>
</dbReference>
<feature type="domain" description="TRAPPC10/Trs130 N-terminal" evidence="5">
    <location>
        <begin position="5"/>
        <end position="322"/>
    </location>
</feature>
<evidence type="ECO:0000313" key="8">
    <source>
        <dbReference type="Proteomes" id="UP000242287"/>
    </source>
</evidence>
<organism evidence="7 8">
    <name type="scientific">Amanita thiersii Skay4041</name>
    <dbReference type="NCBI Taxonomy" id="703135"/>
    <lineage>
        <taxon>Eukaryota</taxon>
        <taxon>Fungi</taxon>
        <taxon>Dikarya</taxon>
        <taxon>Basidiomycota</taxon>
        <taxon>Agaricomycotina</taxon>
        <taxon>Agaricomycetes</taxon>
        <taxon>Agaricomycetidae</taxon>
        <taxon>Agaricales</taxon>
        <taxon>Pluteineae</taxon>
        <taxon>Amanitaceae</taxon>
        <taxon>Amanita</taxon>
    </lineage>
</organism>
<dbReference type="GO" id="GO:0006891">
    <property type="term" value="P:intra-Golgi vesicle-mediated transport"/>
    <property type="evidence" value="ECO:0007669"/>
    <property type="project" value="TreeGrafter"/>
</dbReference>